<dbReference type="EMBL" id="JAGMUU010000001">
    <property type="protein sequence ID" value="KAH7162051.1"/>
    <property type="molecule type" value="Genomic_DNA"/>
</dbReference>
<keyword evidence="3" id="KW-1185">Reference proteome</keyword>
<comment type="caution">
    <text evidence="2">The sequence shown here is derived from an EMBL/GenBank/DDBJ whole genome shotgun (WGS) entry which is preliminary data.</text>
</comment>
<proteinExistence type="predicted"/>
<accession>A0A9P9FH77</accession>
<dbReference type="InterPro" id="IPR024983">
    <property type="entry name" value="CHAT_dom"/>
</dbReference>
<gene>
    <name evidence="2" type="ORF">B0J13DRAFT_632851</name>
</gene>
<name>A0A9P9FH77_9HYPO</name>
<dbReference type="SUPFAM" id="SSF52540">
    <property type="entry name" value="P-loop containing nucleoside triphosphate hydrolases"/>
    <property type="match status" value="1"/>
</dbReference>
<dbReference type="Pfam" id="PF12770">
    <property type="entry name" value="CHAT"/>
    <property type="match status" value="1"/>
</dbReference>
<dbReference type="Proteomes" id="UP000717696">
    <property type="component" value="Unassembled WGS sequence"/>
</dbReference>
<dbReference type="OrthoDB" id="5104862at2759"/>
<dbReference type="InterPro" id="IPR027417">
    <property type="entry name" value="P-loop_NTPase"/>
</dbReference>
<organism evidence="2 3">
    <name type="scientific">Dactylonectria estremocensis</name>
    <dbReference type="NCBI Taxonomy" id="1079267"/>
    <lineage>
        <taxon>Eukaryota</taxon>
        <taxon>Fungi</taxon>
        <taxon>Dikarya</taxon>
        <taxon>Ascomycota</taxon>
        <taxon>Pezizomycotina</taxon>
        <taxon>Sordariomycetes</taxon>
        <taxon>Hypocreomycetidae</taxon>
        <taxon>Hypocreales</taxon>
        <taxon>Nectriaceae</taxon>
        <taxon>Dactylonectria</taxon>
    </lineage>
</organism>
<feature type="domain" description="CHAT" evidence="1">
    <location>
        <begin position="200"/>
        <end position="390"/>
    </location>
</feature>
<evidence type="ECO:0000259" key="1">
    <source>
        <dbReference type="Pfam" id="PF12770"/>
    </source>
</evidence>
<dbReference type="CDD" id="cd01120">
    <property type="entry name" value="RecA-like_superfamily"/>
    <property type="match status" value="1"/>
</dbReference>
<sequence length="1505" mass="170463">MDHEQVNVIVTEGEKIDDRWRVEIRCMDESWKVDLPDPMLPEAKERLRWSVEEHASDHPFEVSKCQASFRELHSSGTVLYETLGLGGSRLGYLIANKRVLFDIVEGNSRSDFHQLHWEVLEDLSYWKNEEAKDKVPASVVVRRVFRSRALRDELPSMAFRMLYVVARPWNDKAKYIDHRLITRSLVKTLDAASPDSVRVALEVVRPGTLPALREHLLKSRRPTGESAYNLLHLDMHGAVAVSNDGEEEYEFEFLSPESEGAPAPVKATLLARLMKQYKIRVVVLNTCESANARGKASANLAKLFLRHGIRTVVAMSYKLTTTGAEVFFNTFYHTLFANGLHYAEAAAAGRQALKSQNQRRARYGLMLSVHDWIVPVCYIDLNQTASTLFWTRDGHMFFYHPFTKNLPMILSHDGTKAETGAPVQAAGPTTFAEVGQVDSSPAIIGRDLELLQLEYKLISAPNIVLMLSGPSGAGKTAFVATLPYWWIRTRFASRVVYISCISDNFDAILDEWVAFSSDPSQTPVEGLPWIYIIDHLDEDVVHSAGEEPSPIQTRLTEALGRLYCPHAKFVFVTRLRKRLFETTPPVKLLVEQSYKVDELRLNGLSHTEASELGAEVLARQHGSESGVTLEQVPYLRRLYDRVCYLPEGIKWLLHHCHPYDQSLSVQDVLGRLDSAELTLHTWPSVSIVLEALIGPPGNLGIDIAFFSMFAGSSRPCPSPGHWREYLYFLSLYEHRILFPDLQVSPDDLGHIRRILEQTLDFSGNTGILDSEAQLRAVVIQRAWTTELIKIAYQLERLGLVRIADENSAMLHWMHPGLSITLRRFFRLPQFTAAGGAADRAFAYAMVMKHFDHEDEDMSLPTDTEVVSQTQIDSTRTVKLGRRTQLIRRGLQNYVRAAKLGLSILRYSSREPGPLPFNYFASYLIDVMEAINVSKYEIEVNVLMKVAKSTLNDFFTALATGTSIDIKDVETSMALLISIGKMNVGGDEGHVMELWELIGRGARLCDVPGLSIGAQMTLWAIQSRPGPLLQGQQPTSSPNQVLEPYVRLQAAKEEFRRACRFPNHVDRPDDWLYESFLAYRAQWIEYEQSDPPLQRLNAAALLEERILRADVSEASQTHLRSMLSAYARFIAHENENEQAERCFTIEQLRLERRLAEAKEKAYEGLEDAMRSGDQQGEYDFRRYTLEVHDDMPLLEAQSHLAHLRRLEGELSQHQTVPRAFHMCLCWYPAVQAELAVARSDPAGVIQHSLEAVLHAVFSCRTWFHAQKALCGLQSRTNLVSETTVVFLRLCLKYEFAECPDSVSLYNILTYVFKPHVQESACATGYIWTYDIEAMHDISQMLDVPFEGVLERLFRVYAAAMSDLVSPDAQLAPAVETRLSHLREMIDTEERLIFAAGATPEASERDQEMLHNLATRFNENNMNKWNRHKLQVLSDSLASEPCEPPPRLAACAVLRDTDTFLWSDTSVGITIYHPHHHSLSGGAVRRMGEEDGRHLRIMVRHEVGILD</sequence>
<evidence type="ECO:0000313" key="2">
    <source>
        <dbReference type="EMBL" id="KAH7162051.1"/>
    </source>
</evidence>
<reference evidence="2" key="1">
    <citation type="journal article" date="2021" name="Nat. Commun.">
        <title>Genetic determinants of endophytism in the Arabidopsis root mycobiome.</title>
        <authorList>
            <person name="Mesny F."/>
            <person name="Miyauchi S."/>
            <person name="Thiergart T."/>
            <person name="Pickel B."/>
            <person name="Atanasova L."/>
            <person name="Karlsson M."/>
            <person name="Huettel B."/>
            <person name="Barry K.W."/>
            <person name="Haridas S."/>
            <person name="Chen C."/>
            <person name="Bauer D."/>
            <person name="Andreopoulos W."/>
            <person name="Pangilinan J."/>
            <person name="LaButti K."/>
            <person name="Riley R."/>
            <person name="Lipzen A."/>
            <person name="Clum A."/>
            <person name="Drula E."/>
            <person name="Henrissat B."/>
            <person name="Kohler A."/>
            <person name="Grigoriev I.V."/>
            <person name="Martin F.M."/>
            <person name="Hacquard S."/>
        </authorList>
    </citation>
    <scope>NUCLEOTIDE SEQUENCE</scope>
    <source>
        <strain evidence="2">MPI-CAGE-AT-0021</strain>
    </source>
</reference>
<protein>
    <recommendedName>
        <fullName evidence="1">CHAT domain-containing protein</fullName>
    </recommendedName>
</protein>
<evidence type="ECO:0000313" key="3">
    <source>
        <dbReference type="Proteomes" id="UP000717696"/>
    </source>
</evidence>